<dbReference type="Pfam" id="PF04018">
    <property type="entry name" value="VCA0040-like"/>
    <property type="match status" value="1"/>
</dbReference>
<dbReference type="EMBL" id="QFRJ01000001">
    <property type="protein sequence ID" value="PWH87244.1"/>
    <property type="molecule type" value="Genomic_DNA"/>
</dbReference>
<feature type="transmembrane region" description="Helical" evidence="1">
    <location>
        <begin position="82"/>
        <end position="102"/>
    </location>
</feature>
<feature type="transmembrane region" description="Helical" evidence="1">
    <location>
        <begin position="56"/>
        <end position="75"/>
    </location>
</feature>
<dbReference type="AlphaFoldDB" id="A0A2U2XHH6"/>
<dbReference type="Proteomes" id="UP000245370">
    <property type="component" value="Unassembled WGS sequence"/>
</dbReference>
<reference evidence="2 3" key="1">
    <citation type="submission" date="2018-05" db="EMBL/GenBank/DDBJ databases">
        <title>Brumimicrobium oceani sp. nov., isolated from coastal sediment.</title>
        <authorList>
            <person name="Kou Y."/>
        </authorList>
    </citation>
    <scope>NUCLEOTIDE SEQUENCE [LARGE SCALE GENOMIC DNA]</scope>
    <source>
        <strain evidence="2 3">C305</strain>
    </source>
</reference>
<dbReference type="InterPro" id="IPR007163">
    <property type="entry name" value="VCA0040-like"/>
</dbReference>
<evidence type="ECO:0000256" key="1">
    <source>
        <dbReference type="SAM" id="Phobius"/>
    </source>
</evidence>
<proteinExistence type="predicted"/>
<gene>
    <name evidence="2" type="ORF">DIT68_01680</name>
</gene>
<keyword evidence="1" id="KW-1133">Transmembrane helix</keyword>
<keyword evidence="1" id="KW-0472">Membrane</keyword>
<dbReference type="PANTHER" id="PTHR37308">
    <property type="entry name" value="INTEGRAL MEMBRANE PROTEIN"/>
    <property type="match status" value="1"/>
</dbReference>
<reference evidence="2 3" key="2">
    <citation type="submission" date="2018-05" db="EMBL/GenBank/DDBJ databases">
        <authorList>
            <person name="Lanie J.A."/>
            <person name="Ng W.-L."/>
            <person name="Kazmierczak K.M."/>
            <person name="Andrzejewski T.M."/>
            <person name="Davidsen T.M."/>
            <person name="Wayne K.J."/>
            <person name="Tettelin H."/>
            <person name="Glass J.I."/>
            <person name="Rusch D."/>
            <person name="Podicherti R."/>
            <person name="Tsui H.-C.T."/>
            <person name="Winkler M.E."/>
        </authorList>
    </citation>
    <scope>NUCLEOTIDE SEQUENCE [LARGE SCALE GENOMIC DNA]</scope>
    <source>
        <strain evidence="2 3">C305</strain>
    </source>
</reference>
<feature type="transmembrane region" description="Helical" evidence="1">
    <location>
        <begin position="139"/>
        <end position="169"/>
    </location>
</feature>
<protein>
    <submittedName>
        <fullName evidence="2">DUF368 domain-containing protein</fullName>
    </submittedName>
</protein>
<dbReference type="OrthoDB" id="9793746at2"/>
<evidence type="ECO:0000313" key="3">
    <source>
        <dbReference type="Proteomes" id="UP000245370"/>
    </source>
</evidence>
<name>A0A2U2XHH6_9FLAO</name>
<feature type="transmembrane region" description="Helical" evidence="1">
    <location>
        <begin position="266"/>
        <end position="283"/>
    </location>
</feature>
<comment type="caution">
    <text evidence="2">The sequence shown here is derived from an EMBL/GenBank/DDBJ whole genome shotgun (WGS) entry which is preliminary data.</text>
</comment>
<feature type="transmembrane region" description="Helical" evidence="1">
    <location>
        <begin position="181"/>
        <end position="199"/>
    </location>
</feature>
<feature type="transmembrane region" description="Helical" evidence="1">
    <location>
        <begin position="108"/>
        <end position="127"/>
    </location>
</feature>
<dbReference type="PANTHER" id="PTHR37308:SF1">
    <property type="entry name" value="POLYPRENYL-PHOSPHATE TRANSPORTER"/>
    <property type="match status" value="1"/>
</dbReference>
<keyword evidence="1" id="KW-0812">Transmembrane</keyword>
<accession>A0A2U2XHH6</accession>
<organism evidence="2 3">
    <name type="scientific">Brumimicrobium oceani</name>
    <dbReference type="NCBI Taxonomy" id="2100725"/>
    <lineage>
        <taxon>Bacteria</taxon>
        <taxon>Pseudomonadati</taxon>
        <taxon>Bacteroidota</taxon>
        <taxon>Flavobacteriia</taxon>
        <taxon>Flavobacteriales</taxon>
        <taxon>Crocinitomicaceae</taxon>
        <taxon>Brumimicrobium</taxon>
    </lineage>
</organism>
<keyword evidence="3" id="KW-1185">Reference proteome</keyword>
<sequence length="293" mass="31533">MGAADVIPGVSGGTIAFITGIYEELIGSISNINIAAFKKLKNEGVSAFWKHVNGNFFVALLLGIAISVLSLARVVTYLLVEYPVLLWAFFFGLIVASAQLILKTVTKWDIKTVLGLTVGTAIAAYISTVHVTASGGESWYIVLSGAIAICAMILPGISGSFILVLLGSYALVIEGLKNLDFTIIGLFCLGCLIGILSFSRLLKYLFENFKNLVLAILSGFLIGSLLKIWPWKNAIGDAPIVVHSDGKEDWMMANVLPGNFVGEPQVLYVVLLALFGYLLVYIMDKFGNKSKKA</sequence>
<feature type="transmembrane region" description="Helical" evidence="1">
    <location>
        <begin position="211"/>
        <end position="229"/>
    </location>
</feature>
<evidence type="ECO:0000313" key="2">
    <source>
        <dbReference type="EMBL" id="PWH87244.1"/>
    </source>
</evidence>